<feature type="domain" description="Sigma factor regulator N-terminal" evidence="3">
    <location>
        <begin position="3"/>
        <end position="94"/>
    </location>
</feature>
<evidence type="ECO:0000313" key="5">
    <source>
        <dbReference type="Proteomes" id="UP001597109"/>
    </source>
</evidence>
<evidence type="ECO:0000259" key="2">
    <source>
        <dbReference type="Pfam" id="PF13791"/>
    </source>
</evidence>
<feature type="transmembrane region" description="Helical" evidence="1">
    <location>
        <begin position="20"/>
        <end position="39"/>
    </location>
</feature>
<gene>
    <name evidence="4" type="ORF">ACFQ1X_06285</name>
</gene>
<dbReference type="EMBL" id="JBHTKI010000008">
    <property type="protein sequence ID" value="MFD1031038.1"/>
    <property type="molecule type" value="Genomic_DNA"/>
</dbReference>
<comment type="caution">
    <text evidence="4">The sequence shown here is derived from an EMBL/GenBank/DDBJ whole genome shotgun (WGS) entry which is preliminary data.</text>
</comment>
<organism evidence="4 5">
    <name type="scientific">Metaplanococcus flavidus</name>
    <dbReference type="NCBI Taxonomy" id="569883"/>
    <lineage>
        <taxon>Bacteria</taxon>
        <taxon>Bacillati</taxon>
        <taxon>Bacillota</taxon>
        <taxon>Bacilli</taxon>
        <taxon>Bacillales</taxon>
        <taxon>Caryophanaceae</taxon>
        <taxon>Metaplanococcus</taxon>
    </lineage>
</organism>
<evidence type="ECO:0000313" key="4">
    <source>
        <dbReference type="EMBL" id="MFD1031038.1"/>
    </source>
</evidence>
<reference evidence="5" key="1">
    <citation type="journal article" date="2019" name="Int. J. Syst. Evol. Microbiol.">
        <title>The Global Catalogue of Microorganisms (GCM) 10K type strain sequencing project: providing services to taxonomists for standard genome sequencing and annotation.</title>
        <authorList>
            <consortium name="The Broad Institute Genomics Platform"/>
            <consortium name="The Broad Institute Genome Sequencing Center for Infectious Disease"/>
            <person name="Wu L."/>
            <person name="Ma J."/>
        </authorList>
    </citation>
    <scope>NUCLEOTIDE SEQUENCE [LARGE SCALE GENOMIC DNA]</scope>
    <source>
        <strain evidence="5">CCUG 56756</strain>
    </source>
</reference>
<name>A0ABW3LBY8_9BACL</name>
<dbReference type="Pfam" id="PF13791">
    <property type="entry name" value="Sigma_reg_C"/>
    <property type="match status" value="1"/>
</dbReference>
<evidence type="ECO:0000259" key="3">
    <source>
        <dbReference type="Pfam" id="PF13800"/>
    </source>
</evidence>
<dbReference type="RefSeq" id="WP_379081787.1">
    <property type="nucleotide sequence ID" value="NZ_JBHTKI010000008.1"/>
</dbReference>
<keyword evidence="1" id="KW-1133">Transmembrane helix</keyword>
<keyword evidence="5" id="KW-1185">Reference proteome</keyword>
<sequence length="327" mass="37339">MEKRILKKSRFTLTIRILRLLFWGFLVYFIYIILLNFTVDRLHIAEENNFYTKLALDWRVPNVRGTFDFTEEEVTVFGTKKISYPLVKKVGKSDIVIGTADVTKRISNSNSNINYKHPGKEHLNEFSFYYPEDPQSGKKLTANAEPNVWETLDMLHEGTVAEVAFSMDRFMTPEELIRLLEPYDLSIVWMSLHTGEFEDFTPGSAGGSGTGVSVYDGIGLVGTRSVSDDFLSATLAHQLDQTSIEESQKAMLENMETLLSEKPSAYHEFFLGLGHLNERYDYLKENGFTVYGAVVTGPVKELFKLADEERIQGEQLGEVELWNWENP</sequence>
<accession>A0ABW3LBY8</accession>
<evidence type="ECO:0000256" key="1">
    <source>
        <dbReference type="SAM" id="Phobius"/>
    </source>
</evidence>
<dbReference type="InterPro" id="IPR025672">
    <property type="entry name" value="Sigma_reg_C_dom"/>
</dbReference>
<protein>
    <submittedName>
        <fullName evidence="4">Anti-sigma factor</fullName>
    </submittedName>
</protein>
<dbReference type="InterPro" id="IPR029101">
    <property type="entry name" value="Sigma_reg_N"/>
</dbReference>
<dbReference type="Proteomes" id="UP001597109">
    <property type="component" value="Unassembled WGS sequence"/>
</dbReference>
<proteinExistence type="predicted"/>
<feature type="domain" description="Sigma factor regulator C-terminal" evidence="2">
    <location>
        <begin position="152"/>
        <end position="318"/>
    </location>
</feature>
<dbReference type="Pfam" id="PF13800">
    <property type="entry name" value="Sigma_reg_N"/>
    <property type="match status" value="1"/>
</dbReference>
<keyword evidence="1" id="KW-0812">Transmembrane</keyword>
<keyword evidence="1" id="KW-0472">Membrane</keyword>